<dbReference type="PANTHER" id="PTHR46599">
    <property type="entry name" value="PIGGYBAC TRANSPOSABLE ELEMENT-DERIVED PROTEIN 4"/>
    <property type="match status" value="1"/>
</dbReference>
<evidence type="ECO:0000259" key="2">
    <source>
        <dbReference type="Pfam" id="PF13843"/>
    </source>
</evidence>
<reference evidence="3" key="1">
    <citation type="submission" date="2022-03" db="EMBL/GenBank/DDBJ databases">
        <authorList>
            <person name="Sayadi A."/>
        </authorList>
    </citation>
    <scope>NUCLEOTIDE SEQUENCE</scope>
</reference>
<feature type="region of interest" description="Disordered" evidence="1">
    <location>
        <begin position="73"/>
        <end position="104"/>
    </location>
</feature>
<dbReference type="Pfam" id="PF13843">
    <property type="entry name" value="DDE_Tnp_1_7"/>
    <property type="match status" value="1"/>
</dbReference>
<dbReference type="PANTHER" id="PTHR46599:SF3">
    <property type="entry name" value="PIGGYBAC TRANSPOSABLE ELEMENT-DERIVED PROTEIN 4"/>
    <property type="match status" value="1"/>
</dbReference>
<dbReference type="AlphaFoldDB" id="A0A9P0KGL5"/>
<evidence type="ECO:0000256" key="1">
    <source>
        <dbReference type="SAM" id="MobiDB-lite"/>
    </source>
</evidence>
<organism evidence="3 4">
    <name type="scientific">Acanthoscelides obtectus</name>
    <name type="common">Bean weevil</name>
    <name type="synonym">Bruchus obtectus</name>
    <dbReference type="NCBI Taxonomy" id="200917"/>
    <lineage>
        <taxon>Eukaryota</taxon>
        <taxon>Metazoa</taxon>
        <taxon>Ecdysozoa</taxon>
        <taxon>Arthropoda</taxon>
        <taxon>Hexapoda</taxon>
        <taxon>Insecta</taxon>
        <taxon>Pterygota</taxon>
        <taxon>Neoptera</taxon>
        <taxon>Endopterygota</taxon>
        <taxon>Coleoptera</taxon>
        <taxon>Polyphaga</taxon>
        <taxon>Cucujiformia</taxon>
        <taxon>Chrysomeloidea</taxon>
        <taxon>Chrysomelidae</taxon>
        <taxon>Bruchinae</taxon>
        <taxon>Bruchini</taxon>
        <taxon>Acanthoscelides</taxon>
    </lineage>
</organism>
<proteinExistence type="predicted"/>
<feature type="region of interest" description="Disordered" evidence="1">
    <location>
        <begin position="397"/>
        <end position="418"/>
    </location>
</feature>
<name>A0A9P0KGL5_ACAOB</name>
<dbReference type="InterPro" id="IPR029526">
    <property type="entry name" value="PGBD"/>
</dbReference>
<sequence length="513" mass="58969">MKLCLRYLGDPGYQQGIGQELSVSQATVSRTVDRVVNSIVAQSNEWIKFPTTNHELLEAKRIWQSMHKFPTAIDSEANNDVPGRPSSRADYLNNEPDNDSDSDLRDVWEDIKTSSINFDLHNEQCTLDPDINQQTIKRTIDIFERFITDEIIDVLVLETNRYAGQQVTKSHSGRVLVIDESMVPFRGRLKFRQYIPNKTHRYGVKLYKLCTSSGYTYNLKVYTGEGDMQPELGHAQSIVLKLLEDVNPKEGRILYADNFYSGIPLVKTLLNQKCLYCDTLRSNRKGVPKEFTKKNNKGKKKNRKEEDILKPQCVIDYNLAKKGADFNDQMSSYHTAVRKTLKWYRKVMFELLLGTTVVNSWIVYNTVSDTKLSIMEFRTQLAKDLIIEQAEVPKQPVPSRKRQRTFVKPEGPGRKKRRPCTGCYKKLRITMTSREADKKVRRYDMNANPVPPYLTTSSTPTFILSAKLPNMPNIIKPANTEVKVSRVVTTIASLKMSRTIKIKQLDFPCIYLK</sequence>
<accession>A0A9P0KGL5</accession>
<dbReference type="EMBL" id="CAKOFQ010006801">
    <property type="protein sequence ID" value="CAH1972725.1"/>
    <property type="molecule type" value="Genomic_DNA"/>
</dbReference>
<comment type="caution">
    <text evidence="3">The sequence shown here is derived from an EMBL/GenBank/DDBJ whole genome shotgun (WGS) entry which is preliminary data.</text>
</comment>
<evidence type="ECO:0000313" key="3">
    <source>
        <dbReference type="EMBL" id="CAH1972725.1"/>
    </source>
</evidence>
<dbReference type="Proteomes" id="UP001152888">
    <property type="component" value="Unassembled WGS sequence"/>
</dbReference>
<dbReference type="OrthoDB" id="6778319at2759"/>
<feature type="domain" description="PiggyBac transposable element-derived protein" evidence="2">
    <location>
        <begin position="172"/>
        <end position="306"/>
    </location>
</feature>
<gene>
    <name evidence="3" type="ORF">ACAOBT_LOCUS10161</name>
</gene>
<evidence type="ECO:0000313" key="4">
    <source>
        <dbReference type="Proteomes" id="UP001152888"/>
    </source>
</evidence>
<keyword evidence="4" id="KW-1185">Reference proteome</keyword>
<protein>
    <recommendedName>
        <fullName evidence="2">PiggyBac transposable element-derived protein domain-containing protein</fullName>
    </recommendedName>
</protein>